<dbReference type="AlphaFoldDB" id="A0A9D4KLD6"/>
<protein>
    <submittedName>
        <fullName evidence="2">Uncharacterized protein</fullName>
    </submittedName>
</protein>
<feature type="region of interest" description="Disordered" evidence="1">
    <location>
        <begin position="1"/>
        <end position="36"/>
    </location>
</feature>
<comment type="caution">
    <text evidence="2">The sequence shown here is derived from an EMBL/GenBank/DDBJ whole genome shotgun (WGS) entry which is preliminary data.</text>
</comment>
<sequence length="94" mass="10496">MKEISSKGIDGKASPLVLGNPRQLSGHSPPSPERDRWSDQNQFFIILSSVHSIEVDWCLSLQIQVEHESSRSPLMVAPRTNLPPPAPPSLRLFR</sequence>
<organism evidence="2 3">
    <name type="scientific">Dreissena polymorpha</name>
    <name type="common">Zebra mussel</name>
    <name type="synonym">Mytilus polymorpha</name>
    <dbReference type="NCBI Taxonomy" id="45954"/>
    <lineage>
        <taxon>Eukaryota</taxon>
        <taxon>Metazoa</taxon>
        <taxon>Spiralia</taxon>
        <taxon>Lophotrochozoa</taxon>
        <taxon>Mollusca</taxon>
        <taxon>Bivalvia</taxon>
        <taxon>Autobranchia</taxon>
        <taxon>Heteroconchia</taxon>
        <taxon>Euheterodonta</taxon>
        <taxon>Imparidentia</taxon>
        <taxon>Neoheterodontei</taxon>
        <taxon>Myida</taxon>
        <taxon>Dreissenoidea</taxon>
        <taxon>Dreissenidae</taxon>
        <taxon>Dreissena</taxon>
    </lineage>
</organism>
<name>A0A9D4KLD6_DREPO</name>
<dbReference type="EMBL" id="JAIWYP010000004">
    <property type="protein sequence ID" value="KAH3841644.1"/>
    <property type="molecule type" value="Genomic_DNA"/>
</dbReference>
<evidence type="ECO:0000313" key="2">
    <source>
        <dbReference type="EMBL" id="KAH3841644.1"/>
    </source>
</evidence>
<accession>A0A9D4KLD6</accession>
<feature type="region of interest" description="Disordered" evidence="1">
    <location>
        <begin position="70"/>
        <end position="94"/>
    </location>
</feature>
<evidence type="ECO:0000256" key="1">
    <source>
        <dbReference type="SAM" id="MobiDB-lite"/>
    </source>
</evidence>
<dbReference type="Proteomes" id="UP000828390">
    <property type="component" value="Unassembled WGS sequence"/>
</dbReference>
<reference evidence="2" key="1">
    <citation type="journal article" date="2019" name="bioRxiv">
        <title>The Genome of the Zebra Mussel, Dreissena polymorpha: A Resource for Invasive Species Research.</title>
        <authorList>
            <person name="McCartney M.A."/>
            <person name="Auch B."/>
            <person name="Kono T."/>
            <person name="Mallez S."/>
            <person name="Zhang Y."/>
            <person name="Obille A."/>
            <person name="Becker A."/>
            <person name="Abrahante J.E."/>
            <person name="Garbe J."/>
            <person name="Badalamenti J.P."/>
            <person name="Herman A."/>
            <person name="Mangelson H."/>
            <person name="Liachko I."/>
            <person name="Sullivan S."/>
            <person name="Sone E.D."/>
            <person name="Koren S."/>
            <person name="Silverstein K.A.T."/>
            <person name="Beckman K.B."/>
            <person name="Gohl D.M."/>
        </authorList>
    </citation>
    <scope>NUCLEOTIDE SEQUENCE</scope>
    <source>
        <strain evidence="2">Duluth1</strain>
        <tissue evidence="2">Whole animal</tissue>
    </source>
</reference>
<keyword evidence="3" id="KW-1185">Reference proteome</keyword>
<gene>
    <name evidence="2" type="ORF">DPMN_115117</name>
</gene>
<proteinExistence type="predicted"/>
<evidence type="ECO:0000313" key="3">
    <source>
        <dbReference type="Proteomes" id="UP000828390"/>
    </source>
</evidence>
<reference evidence="2" key="2">
    <citation type="submission" date="2020-11" db="EMBL/GenBank/DDBJ databases">
        <authorList>
            <person name="McCartney M.A."/>
            <person name="Auch B."/>
            <person name="Kono T."/>
            <person name="Mallez S."/>
            <person name="Becker A."/>
            <person name="Gohl D.M."/>
            <person name="Silverstein K.A.T."/>
            <person name="Koren S."/>
            <person name="Bechman K.B."/>
            <person name="Herman A."/>
            <person name="Abrahante J.E."/>
            <person name="Garbe J."/>
        </authorList>
    </citation>
    <scope>NUCLEOTIDE SEQUENCE</scope>
    <source>
        <strain evidence="2">Duluth1</strain>
        <tissue evidence="2">Whole animal</tissue>
    </source>
</reference>